<dbReference type="PANTHER" id="PTHR46566:SF5">
    <property type="entry name" value="1-PHOSPHOFRUCTOKINASE"/>
    <property type="match status" value="1"/>
</dbReference>
<sequence length="313" mass="31583">MILTVTLNAALDITHHLDRMRPHGSNRVRAVAQRAGGKGVNVARILHALGHPTVVTGLTGGLTGRAIRAELASAGLADRMLAIAGESRRTVAVVEEDAGDTTILLEPGPVVGVGEWARFLDHLDTLLPHAAAAVLSGSLPRGVPEDAYAHLLRLAHAHGVPAVLDADGTALSTALAAGPALVKPNAEELATATGLADPVAAARRLRAAGAGAVVASLGADGLVAVTPHGGWRARSPERLAGNPTGAGDAAVAALTLGLVGGEPWPDRLAEAVALSAAAVAAPLAGDFDPALHHALRSRVDVHPFATEESDPCP</sequence>
<dbReference type="InterPro" id="IPR017583">
    <property type="entry name" value="Tagatose/fructose_Pkinase"/>
</dbReference>
<dbReference type="RefSeq" id="WP_117486241.1">
    <property type="nucleotide sequence ID" value="NZ_QVIG01000001.1"/>
</dbReference>
<dbReference type="CDD" id="cd01164">
    <property type="entry name" value="FruK_PfkB_like"/>
    <property type="match status" value="1"/>
</dbReference>
<reference evidence="8 9" key="1">
    <citation type="submission" date="2018-08" db="EMBL/GenBank/DDBJ databases">
        <title>Diversity &amp; Physiological Properties of Lignin-Decomposing Actinobacteria from Soil.</title>
        <authorList>
            <person name="Roh S.G."/>
            <person name="Kim S.B."/>
        </authorList>
    </citation>
    <scope>NUCLEOTIDE SEQUENCE [LARGE SCALE GENOMIC DNA]</scope>
    <source>
        <strain evidence="8 9">MMS17-GH009</strain>
    </source>
</reference>
<evidence type="ECO:0000256" key="1">
    <source>
        <dbReference type="ARBA" id="ARBA00010688"/>
    </source>
</evidence>
<dbReference type="Gene3D" id="3.40.1190.20">
    <property type="match status" value="1"/>
</dbReference>
<gene>
    <name evidence="8" type="ORF">DR950_06355</name>
</gene>
<dbReference type="PROSITE" id="PS00584">
    <property type="entry name" value="PFKB_KINASES_2"/>
    <property type="match status" value="1"/>
</dbReference>
<dbReference type="PROSITE" id="PS00583">
    <property type="entry name" value="PFKB_KINASES_1"/>
    <property type="match status" value="1"/>
</dbReference>
<dbReference type="NCBIfam" id="TIGR03168">
    <property type="entry name" value="1-PFK"/>
    <property type="match status" value="1"/>
</dbReference>
<accession>A0A372ZNN2</accession>
<dbReference type="Pfam" id="PF00294">
    <property type="entry name" value="PfkB"/>
    <property type="match status" value="1"/>
</dbReference>
<evidence type="ECO:0000256" key="4">
    <source>
        <dbReference type="ARBA" id="ARBA00022777"/>
    </source>
</evidence>
<keyword evidence="4 8" id="KW-0418">Kinase</keyword>
<dbReference type="PANTHER" id="PTHR46566">
    <property type="entry name" value="1-PHOSPHOFRUCTOKINASE-RELATED"/>
    <property type="match status" value="1"/>
</dbReference>
<evidence type="ECO:0000256" key="2">
    <source>
        <dbReference type="ARBA" id="ARBA00022679"/>
    </source>
</evidence>
<keyword evidence="3" id="KW-0547">Nucleotide-binding</keyword>
<dbReference type="GO" id="GO:0005524">
    <property type="term" value="F:ATP binding"/>
    <property type="evidence" value="ECO:0007669"/>
    <property type="project" value="UniProtKB-KW"/>
</dbReference>
<dbReference type="InterPro" id="IPR029056">
    <property type="entry name" value="Ribokinase-like"/>
</dbReference>
<proteinExistence type="inferred from homology"/>
<evidence type="ECO:0000259" key="7">
    <source>
        <dbReference type="Pfam" id="PF00294"/>
    </source>
</evidence>
<dbReference type="PIRSF" id="PIRSF000535">
    <property type="entry name" value="1PFK/6PFK/LacC"/>
    <property type="match status" value="1"/>
</dbReference>
<dbReference type="InterPro" id="IPR011611">
    <property type="entry name" value="PfkB_dom"/>
</dbReference>
<dbReference type="AlphaFoldDB" id="A0A372ZNN2"/>
<evidence type="ECO:0000256" key="5">
    <source>
        <dbReference type="ARBA" id="ARBA00022840"/>
    </source>
</evidence>
<feature type="domain" description="Carbohydrate kinase PfkB" evidence="7">
    <location>
        <begin position="17"/>
        <end position="286"/>
    </location>
</feature>
<comment type="caution">
    <text evidence="8">The sequence shown here is derived from an EMBL/GenBank/DDBJ whole genome shotgun (WGS) entry which is preliminary data.</text>
</comment>
<name>A0A372ZNN2_9ACTN</name>
<comment type="similarity">
    <text evidence="1">Belongs to the carbohydrate kinase PfkB family.</text>
</comment>
<dbReference type="Proteomes" id="UP000263377">
    <property type="component" value="Unassembled WGS sequence"/>
</dbReference>
<protein>
    <submittedName>
        <fullName evidence="8">1-phosphofructokinase family hexose kinase</fullName>
    </submittedName>
</protein>
<organism evidence="8 9">
    <name type="scientific">Kitasatospora xanthocidica</name>
    <dbReference type="NCBI Taxonomy" id="83382"/>
    <lineage>
        <taxon>Bacteria</taxon>
        <taxon>Bacillati</taxon>
        <taxon>Actinomycetota</taxon>
        <taxon>Actinomycetes</taxon>
        <taxon>Kitasatosporales</taxon>
        <taxon>Streptomycetaceae</taxon>
        <taxon>Kitasatospora</taxon>
    </lineage>
</organism>
<dbReference type="GO" id="GO:0008443">
    <property type="term" value="F:phosphofructokinase activity"/>
    <property type="evidence" value="ECO:0007669"/>
    <property type="project" value="TreeGrafter"/>
</dbReference>
<dbReference type="GO" id="GO:0005829">
    <property type="term" value="C:cytosol"/>
    <property type="evidence" value="ECO:0007669"/>
    <property type="project" value="TreeGrafter"/>
</dbReference>
<keyword evidence="9" id="KW-1185">Reference proteome</keyword>
<dbReference type="InterPro" id="IPR002173">
    <property type="entry name" value="Carboh/pur_kinase_PfkB_CS"/>
</dbReference>
<keyword evidence="2 6" id="KW-0808">Transferase</keyword>
<evidence type="ECO:0000256" key="3">
    <source>
        <dbReference type="ARBA" id="ARBA00022741"/>
    </source>
</evidence>
<evidence type="ECO:0000256" key="6">
    <source>
        <dbReference type="PIRNR" id="PIRNR000535"/>
    </source>
</evidence>
<evidence type="ECO:0000313" key="8">
    <source>
        <dbReference type="EMBL" id="RGD57466.1"/>
    </source>
</evidence>
<evidence type="ECO:0000313" key="9">
    <source>
        <dbReference type="Proteomes" id="UP000263377"/>
    </source>
</evidence>
<dbReference type="SUPFAM" id="SSF53613">
    <property type="entry name" value="Ribokinase-like"/>
    <property type="match status" value="1"/>
</dbReference>
<keyword evidence="5" id="KW-0067">ATP-binding</keyword>
<dbReference type="EMBL" id="QVIG01000001">
    <property type="protein sequence ID" value="RGD57466.1"/>
    <property type="molecule type" value="Genomic_DNA"/>
</dbReference>